<dbReference type="SUPFAM" id="SSF52047">
    <property type="entry name" value="RNI-like"/>
    <property type="match status" value="1"/>
</dbReference>
<evidence type="ECO:0000313" key="2">
    <source>
        <dbReference type="EMBL" id="PQO36928.1"/>
    </source>
</evidence>
<evidence type="ECO:0000256" key="1">
    <source>
        <dbReference type="SAM" id="Phobius"/>
    </source>
</evidence>
<proteinExistence type="predicted"/>
<dbReference type="AlphaFoldDB" id="A0A2S8FXN2"/>
<dbReference type="RefSeq" id="WP_105351389.1">
    <property type="nucleotide sequence ID" value="NZ_PUIA01000017.1"/>
</dbReference>
<evidence type="ECO:0008006" key="4">
    <source>
        <dbReference type="Google" id="ProtNLM"/>
    </source>
</evidence>
<dbReference type="EMBL" id="PUIA01000017">
    <property type="protein sequence ID" value="PQO36928.1"/>
    <property type="molecule type" value="Genomic_DNA"/>
</dbReference>
<reference evidence="2 3" key="1">
    <citation type="submission" date="2018-02" db="EMBL/GenBank/DDBJ databases">
        <title>Comparative genomes isolates from brazilian mangrove.</title>
        <authorList>
            <person name="Araujo J.E."/>
            <person name="Taketani R.G."/>
            <person name="Silva M.C.P."/>
            <person name="Loureco M.V."/>
            <person name="Andreote F.D."/>
        </authorList>
    </citation>
    <scope>NUCLEOTIDE SEQUENCE [LARGE SCALE GENOMIC DNA]</scope>
    <source>
        <strain evidence="2 3">HEX-2 MGV</strain>
    </source>
</reference>
<gene>
    <name evidence="2" type="ORF">C5Y96_07130</name>
</gene>
<feature type="transmembrane region" description="Helical" evidence="1">
    <location>
        <begin position="26"/>
        <end position="47"/>
    </location>
</feature>
<evidence type="ECO:0000313" key="3">
    <source>
        <dbReference type="Proteomes" id="UP000240009"/>
    </source>
</evidence>
<keyword evidence="1" id="KW-1133">Transmembrane helix</keyword>
<name>A0A2S8FXN2_9BACT</name>
<dbReference type="InterPro" id="IPR032675">
    <property type="entry name" value="LRR_dom_sf"/>
</dbReference>
<accession>A0A2S8FXN2</accession>
<keyword evidence="1" id="KW-0472">Membrane</keyword>
<keyword evidence="1" id="KW-0812">Transmembrane</keyword>
<sequence>MSASEATHETSVTEATHSKRPWRVRWSLRTSIAVITLVCIASAWSTYRFRIGQTHDDVGRQLATIGEYAAWRPGVNVQWQYEQSVRTKIPVVFKGGVATISGATEITRQVKQTPTWMEQLGMNLMFQRIKSVRVNALLPPDKFDELVDQICRLDRVESLYFGSANTTQQLSHRDLERILSHTQVDELYAMHCPLDVGSIPALRQSQLKILQLSHTWFDDAAVRDLPNTLTSLSLERTHVTDAGLPEFERLHRLEYLNLKRTPTSEEAIENLRGAMPWCEVVWEPLKQP</sequence>
<comment type="caution">
    <text evidence="2">The sequence shown here is derived from an EMBL/GenBank/DDBJ whole genome shotgun (WGS) entry which is preliminary data.</text>
</comment>
<organism evidence="2 3">
    <name type="scientific">Blastopirellula marina</name>
    <dbReference type="NCBI Taxonomy" id="124"/>
    <lineage>
        <taxon>Bacteria</taxon>
        <taxon>Pseudomonadati</taxon>
        <taxon>Planctomycetota</taxon>
        <taxon>Planctomycetia</taxon>
        <taxon>Pirellulales</taxon>
        <taxon>Pirellulaceae</taxon>
        <taxon>Blastopirellula</taxon>
    </lineage>
</organism>
<dbReference type="Gene3D" id="3.80.10.10">
    <property type="entry name" value="Ribonuclease Inhibitor"/>
    <property type="match status" value="1"/>
</dbReference>
<protein>
    <recommendedName>
        <fullName evidence="4">Leucine-rich repeat domain-containing protein</fullName>
    </recommendedName>
</protein>
<dbReference type="Proteomes" id="UP000240009">
    <property type="component" value="Unassembled WGS sequence"/>
</dbReference>